<dbReference type="InterPro" id="IPR010288">
    <property type="entry name" value="EcsB_ABC"/>
</dbReference>
<organism evidence="2 3">
    <name type="scientific">Lactobacillus jensenii</name>
    <dbReference type="NCBI Taxonomy" id="109790"/>
    <lineage>
        <taxon>Bacteria</taxon>
        <taxon>Bacillati</taxon>
        <taxon>Bacillota</taxon>
        <taxon>Bacilli</taxon>
        <taxon>Lactobacillales</taxon>
        <taxon>Lactobacillaceae</taxon>
        <taxon>Lactobacillus</taxon>
    </lineage>
</organism>
<dbReference type="OrthoDB" id="2447941at2"/>
<feature type="transmembrane region" description="Helical" evidence="1">
    <location>
        <begin position="350"/>
        <end position="370"/>
    </location>
</feature>
<feature type="transmembrane region" description="Helical" evidence="1">
    <location>
        <begin position="192"/>
        <end position="211"/>
    </location>
</feature>
<reference evidence="2 3" key="1">
    <citation type="submission" date="2019-09" db="EMBL/GenBank/DDBJ databases">
        <title>Draft genome sequence assemblies of isolates from the urinary tract.</title>
        <authorList>
            <person name="Mores C.R."/>
            <person name="Putonti C."/>
            <person name="Wolfe A.J."/>
        </authorList>
    </citation>
    <scope>NUCLEOTIDE SEQUENCE [LARGE SCALE GENOMIC DNA]</scope>
    <source>
        <strain evidence="2 3">UMB246</strain>
    </source>
</reference>
<feature type="transmembrane region" description="Helical" evidence="1">
    <location>
        <begin position="32"/>
        <end position="54"/>
    </location>
</feature>
<dbReference type="GO" id="GO:0016020">
    <property type="term" value="C:membrane"/>
    <property type="evidence" value="ECO:0007669"/>
    <property type="project" value="InterPro"/>
</dbReference>
<feature type="transmembrane region" description="Helical" evidence="1">
    <location>
        <begin position="283"/>
        <end position="301"/>
    </location>
</feature>
<evidence type="ECO:0000313" key="2">
    <source>
        <dbReference type="EMBL" id="KAA9321576.1"/>
    </source>
</evidence>
<dbReference type="EMBL" id="VYWW01000027">
    <property type="protein sequence ID" value="KAA9321576.1"/>
    <property type="molecule type" value="Genomic_DNA"/>
</dbReference>
<accession>A0A5N1I924</accession>
<dbReference type="AlphaFoldDB" id="A0A5N1I924"/>
<evidence type="ECO:0000256" key="1">
    <source>
        <dbReference type="SAM" id="Phobius"/>
    </source>
</evidence>
<feature type="transmembrane region" description="Helical" evidence="1">
    <location>
        <begin position="66"/>
        <end position="88"/>
    </location>
</feature>
<feature type="transmembrane region" description="Helical" evidence="1">
    <location>
        <begin position="116"/>
        <end position="135"/>
    </location>
</feature>
<comment type="caution">
    <text evidence="2">The sequence shown here is derived from an EMBL/GenBank/DDBJ whole genome shotgun (WGS) entry which is preliminary data.</text>
</comment>
<feature type="transmembrane region" description="Helical" evidence="1">
    <location>
        <begin position="170"/>
        <end position="186"/>
    </location>
</feature>
<evidence type="ECO:0000313" key="3">
    <source>
        <dbReference type="Proteomes" id="UP000327236"/>
    </source>
</evidence>
<dbReference type="Proteomes" id="UP000327236">
    <property type="component" value="Unassembled WGS sequence"/>
</dbReference>
<keyword evidence="1" id="KW-1133">Transmembrane helix</keyword>
<proteinExistence type="predicted"/>
<name>A0A5N1I924_LACJE</name>
<feature type="transmembrane region" description="Helical" evidence="1">
    <location>
        <begin position="307"/>
        <end position="329"/>
    </location>
</feature>
<dbReference type="PIRSF" id="PIRSF037259">
    <property type="entry name" value="EcsB_ABC"/>
    <property type="match status" value="1"/>
</dbReference>
<dbReference type="Pfam" id="PF05975">
    <property type="entry name" value="EcsB"/>
    <property type="match status" value="1"/>
</dbReference>
<feature type="transmembrane region" description="Helical" evidence="1">
    <location>
        <begin position="376"/>
        <end position="396"/>
    </location>
</feature>
<feature type="transmembrane region" description="Helical" evidence="1">
    <location>
        <begin position="141"/>
        <end position="158"/>
    </location>
</feature>
<protein>
    <submittedName>
        <fullName evidence="2">ABC transporter permease</fullName>
    </submittedName>
</protein>
<sequence length="402" mass="47550">MKFFQESRCKMDNLAKRRLAENTKRNLRYLRLVFNDFFVLALIFLFGGFMYWYAQSLPKIPNNLWFYKPILAMAFTVGLIPGELVTLIKKADLQFLFVKDSEMTVYLQNLKKYSLVLPYIILTLLIGIAFPFAGIKLGMQFWEYLIIAVLLYLLKAIYLQLEYLSLSFQYHYSKVLFYLIAFLGIYASLLDFAASVALLIALIGFTIYIFSQKLESFDWTKAYEKERIRQNRVFIFYSMFTDVSEKAIVIKRRKYLDFWLNFQKAKNANQFLLQRNLLRNPDYISLLVRMTIFAILLSFMVTDMNMVLILSALVVFLTAYQLLPIKRLYQRHIMYHVMPIKRDNIREVKSVVTWALLLQVIMIVIFWIVIFKISVLLNAAILLIFMLLIANIYLPLKLKKKN</sequence>
<gene>
    <name evidence="2" type="ORF">F6H94_06255</name>
</gene>
<keyword evidence="1" id="KW-0812">Transmembrane</keyword>
<keyword evidence="1" id="KW-0472">Membrane</keyword>